<evidence type="ECO:0000313" key="1">
    <source>
        <dbReference type="EMBL" id="RHZ46687.1"/>
    </source>
</evidence>
<dbReference type="AlphaFoldDB" id="A0A397G7W4"/>
<gene>
    <name evidence="1" type="ORF">Glove_607g2</name>
</gene>
<evidence type="ECO:0000313" key="2">
    <source>
        <dbReference type="Proteomes" id="UP000266861"/>
    </source>
</evidence>
<dbReference type="EMBL" id="PQFF01000505">
    <property type="protein sequence ID" value="RHZ46687.1"/>
    <property type="molecule type" value="Genomic_DNA"/>
</dbReference>
<dbReference type="Proteomes" id="UP000266861">
    <property type="component" value="Unassembled WGS sequence"/>
</dbReference>
<accession>A0A397G7W4</accession>
<comment type="caution">
    <text evidence="1">The sequence shown here is derived from an EMBL/GenBank/DDBJ whole genome shotgun (WGS) entry which is preliminary data.</text>
</comment>
<keyword evidence="2" id="KW-1185">Reference proteome</keyword>
<reference evidence="1 2" key="1">
    <citation type="submission" date="2018-08" db="EMBL/GenBank/DDBJ databases">
        <title>Genome and evolution of the arbuscular mycorrhizal fungus Diversispora epigaea (formerly Glomus versiforme) and its bacterial endosymbionts.</title>
        <authorList>
            <person name="Sun X."/>
            <person name="Fei Z."/>
            <person name="Harrison M."/>
        </authorList>
    </citation>
    <scope>NUCLEOTIDE SEQUENCE [LARGE SCALE GENOMIC DNA]</scope>
    <source>
        <strain evidence="1 2">IT104</strain>
    </source>
</reference>
<protein>
    <submittedName>
        <fullName evidence="1">Uncharacterized protein</fullName>
    </submittedName>
</protein>
<dbReference type="STRING" id="1348612.A0A397G7W4"/>
<sequence>MATNLELASKVLSIINSTTANITNNTVTSYNLDENIELPIKKTTKKNLQAVCSLNYQKNRWEGYLQSMRDICDEVVDLSKTFKEQKKQICNPIIKKYKKINLDFPPSSQDWIIRKMMVSYIQRARYYKTKKNKENNIDNIIINNINTNNVDNNINNINTNNVDNNINNINTNDADNNINNINTNNVDNNIINNINDEDNINIINNEDYNNNDFNITNVINNNKRKTNPVLPIRKSKRSKKNN</sequence>
<dbReference type="OrthoDB" id="2443964at2759"/>
<proteinExistence type="predicted"/>
<organism evidence="1 2">
    <name type="scientific">Diversispora epigaea</name>
    <dbReference type="NCBI Taxonomy" id="1348612"/>
    <lineage>
        <taxon>Eukaryota</taxon>
        <taxon>Fungi</taxon>
        <taxon>Fungi incertae sedis</taxon>
        <taxon>Mucoromycota</taxon>
        <taxon>Glomeromycotina</taxon>
        <taxon>Glomeromycetes</taxon>
        <taxon>Diversisporales</taxon>
        <taxon>Diversisporaceae</taxon>
        <taxon>Diversispora</taxon>
    </lineage>
</organism>
<name>A0A397G7W4_9GLOM</name>